<organism evidence="1 2">
    <name type="scientific">Actinomadura yumaensis</name>
    <dbReference type="NCBI Taxonomy" id="111807"/>
    <lineage>
        <taxon>Bacteria</taxon>
        <taxon>Bacillati</taxon>
        <taxon>Actinomycetota</taxon>
        <taxon>Actinomycetes</taxon>
        <taxon>Streptosporangiales</taxon>
        <taxon>Thermomonosporaceae</taxon>
        <taxon>Actinomadura</taxon>
    </lineage>
</organism>
<comment type="caution">
    <text evidence="1">The sequence shown here is derived from an EMBL/GenBank/DDBJ whole genome shotgun (WGS) entry which is preliminary data.</text>
</comment>
<proteinExistence type="predicted"/>
<dbReference type="EMBL" id="JBHSXS010000036">
    <property type="protein sequence ID" value="MFC6885282.1"/>
    <property type="molecule type" value="Genomic_DNA"/>
</dbReference>
<protein>
    <submittedName>
        <fullName evidence="1">Uncharacterized protein</fullName>
    </submittedName>
</protein>
<evidence type="ECO:0000313" key="2">
    <source>
        <dbReference type="Proteomes" id="UP001596380"/>
    </source>
</evidence>
<name>A0ABW2CUV1_9ACTN</name>
<gene>
    <name evidence="1" type="ORF">ACFQKB_36375</name>
</gene>
<keyword evidence="2" id="KW-1185">Reference proteome</keyword>
<sequence>MAELSWPAAAYNSGAVTDAEYQRLPWDADGLVGSPSEASDAVYANSSGREVHVRADRHGRVLGRAWTSGGTELTLPIAANTSGLTRVDLVVLRLDRATWLVRAAVRQGTPGSGAPALVRQSGDTGVYEVPVAEVTVPTGAAVIAPGQVRMRPLYQGGAIRPVRQLGDASGLLAAGDILYQGGTWYGWNGTAATPFVDDTGDVAISLNAKWREDGSCLVRRVGGTVDIEVNAIFGNILNEVIFKGDISGLVIATIPVGFRPPRNKYFAAILSGARYFRLSVQPDGKITAYWASHDLTYNTSLRASLTYVQ</sequence>
<accession>A0ABW2CUV1</accession>
<reference evidence="2" key="1">
    <citation type="journal article" date="2019" name="Int. J. Syst. Evol. Microbiol.">
        <title>The Global Catalogue of Microorganisms (GCM) 10K type strain sequencing project: providing services to taxonomists for standard genome sequencing and annotation.</title>
        <authorList>
            <consortium name="The Broad Institute Genomics Platform"/>
            <consortium name="The Broad Institute Genome Sequencing Center for Infectious Disease"/>
            <person name="Wu L."/>
            <person name="Ma J."/>
        </authorList>
    </citation>
    <scope>NUCLEOTIDE SEQUENCE [LARGE SCALE GENOMIC DNA]</scope>
    <source>
        <strain evidence="2">JCM 3369</strain>
    </source>
</reference>
<dbReference type="RefSeq" id="WP_160825780.1">
    <property type="nucleotide sequence ID" value="NZ_JBHSXS010000036.1"/>
</dbReference>
<evidence type="ECO:0000313" key="1">
    <source>
        <dbReference type="EMBL" id="MFC6885282.1"/>
    </source>
</evidence>
<dbReference type="Proteomes" id="UP001596380">
    <property type="component" value="Unassembled WGS sequence"/>
</dbReference>